<proteinExistence type="predicted"/>
<reference evidence="1 2" key="1">
    <citation type="submission" date="2020-07" db="EMBL/GenBank/DDBJ databases">
        <title>Taxonomic proposal: Crassvirales, a new order of highly abundant and diverse bacterial viruses.</title>
        <authorList>
            <person name="Shkoporov A.N."/>
            <person name="Stockdale S.R."/>
            <person name="Guerin E."/>
            <person name="Ross R.P."/>
            <person name="Hill C."/>
        </authorList>
    </citation>
    <scope>NUCLEOTIDE SEQUENCE [LARGE SCALE GENOMIC DNA]</scope>
</reference>
<organism evidence="1 2">
    <name type="scientific">uncultured phage cr131_1</name>
    <dbReference type="NCBI Taxonomy" id="2772093"/>
    <lineage>
        <taxon>Viruses</taxon>
        <taxon>Duplodnaviria</taxon>
        <taxon>Heunggongvirae</taxon>
        <taxon>Uroviricota</taxon>
        <taxon>Caudoviricetes</taxon>
        <taxon>Crassvirales</taxon>
        <taxon>Suoliviridae</taxon>
        <taxon>Oafivirinae</taxon>
        <taxon>Cacepaovirus</taxon>
        <taxon>Cacepaovirus simiae</taxon>
    </lineage>
</organism>
<dbReference type="RefSeq" id="YP_010113350.1">
    <property type="nucleotide sequence ID" value="NC_055902.1"/>
</dbReference>
<accession>A0A7M1RXF1</accession>
<evidence type="ECO:0000313" key="1">
    <source>
        <dbReference type="EMBL" id="QOR57710.1"/>
    </source>
</evidence>
<keyword evidence="2" id="KW-1185">Reference proteome</keyword>
<dbReference type="EMBL" id="MT774409">
    <property type="protein sequence ID" value="QOR57710.1"/>
    <property type="molecule type" value="Genomic_DNA"/>
</dbReference>
<dbReference type="Pfam" id="PF24132">
    <property type="entry name" value="DUF7399"/>
    <property type="match status" value="1"/>
</dbReference>
<protein>
    <submittedName>
        <fullName evidence="1">Uncharacterized protein</fullName>
    </submittedName>
</protein>
<dbReference type="KEGG" id="vg:65131869"/>
<dbReference type="Proteomes" id="UP000594129">
    <property type="component" value="Segment"/>
</dbReference>
<dbReference type="GeneID" id="65131869"/>
<dbReference type="InterPro" id="IPR055823">
    <property type="entry name" value="DUF7399"/>
</dbReference>
<name>A0A7M1RXF1_9CAUD</name>
<evidence type="ECO:0000313" key="2">
    <source>
        <dbReference type="Proteomes" id="UP000594129"/>
    </source>
</evidence>
<sequence length="133" mass="15216">MTKTLNVIKPFMHLVPGDTFELNEDGSYTAKQHDEFTRTDDSGDFKSSLTSEFTVSADYMKEMAEEGIVDMDEPKKPFVNVFDEIDKMLNTYTSDLKSIDTDMDNAPECLKVEKATVLKNLIKTLNYLKNLRK</sequence>